<protein>
    <submittedName>
        <fullName evidence="1">Uncharacterized protein</fullName>
    </submittedName>
</protein>
<dbReference type="Proteomes" id="UP001205843">
    <property type="component" value="Unassembled WGS sequence"/>
</dbReference>
<name>A0AAE3KCU0_9GAMM</name>
<dbReference type="EMBL" id="JALJXV010000006">
    <property type="protein sequence ID" value="MCP1675438.1"/>
    <property type="molecule type" value="Genomic_DNA"/>
</dbReference>
<evidence type="ECO:0000313" key="1">
    <source>
        <dbReference type="EMBL" id="MCP1675438.1"/>
    </source>
</evidence>
<dbReference type="RefSeq" id="WP_253478892.1">
    <property type="nucleotide sequence ID" value="NZ_JALJXV010000006.1"/>
</dbReference>
<accession>A0AAE3KCU0</accession>
<sequence length="584" mass="64518">MPTPIPATLNDLFDRVVTAGVPLHGLVRNGTLTLPNDDTRSWPQGTAVQEGDTLLFRGRNSYTPERDTEAQARDAANGWTWPDAAIIGGHGRYLHGQALGEHCWLYSDPAGRSWKVDPQLSISYNHLDPLTITLAVTAFGQFQREPDTTEYTEELTLSDWGQAEPVISAANFPQIRLEAITQHGDRAAMAAYVSVGGNEAYNHGDSFDDSQILHAYVGVLEITLMGTPGVDLAATMAVVVDRDTALGVFSQQQTSTATSPWYFWEAESVQTEGEPPECDGFERRTISAVVSATDSSPSGSTSRQVLNSHSAFELHEDRLVGCYYAADETLRLWTMDWHCQRQHTVNNPTAVVTPRIVRRDHTGNVSFGVCELGSEVVEQEGECYVRTDATLDEDLTVRLKRDGLVVREVTAEWQGSATRYWNAPPTIIPRRSGTTTEWSDEYQYTQSVPGMDPASNQSFNNFNTGAILPPLSPAFFPNLNITGSDNASDRYTVISRRFILANDFSTYNVLMTVSYLSNALKTINATQFDDFNILNVGRMYGWASPEGADPAEFNAPPFGGRYHGSWNPISNQVEVFQTDVVTWT</sequence>
<comment type="caution">
    <text evidence="1">The sequence shown here is derived from an EMBL/GenBank/DDBJ whole genome shotgun (WGS) entry which is preliminary data.</text>
</comment>
<reference evidence="1" key="1">
    <citation type="submission" date="2022-03" db="EMBL/GenBank/DDBJ databases">
        <title>Genomic Encyclopedia of Type Strains, Phase III (KMG-III): the genomes of soil and plant-associated and newly described type strains.</title>
        <authorList>
            <person name="Whitman W."/>
        </authorList>
    </citation>
    <scope>NUCLEOTIDE SEQUENCE</scope>
    <source>
        <strain evidence="1">ANL 6-2</strain>
    </source>
</reference>
<evidence type="ECO:0000313" key="2">
    <source>
        <dbReference type="Proteomes" id="UP001205843"/>
    </source>
</evidence>
<proteinExistence type="predicted"/>
<keyword evidence="2" id="KW-1185">Reference proteome</keyword>
<dbReference type="AlphaFoldDB" id="A0AAE3KCU0"/>
<organism evidence="1 2">
    <name type="scientific">Natronocella acetinitrilica</name>
    <dbReference type="NCBI Taxonomy" id="414046"/>
    <lineage>
        <taxon>Bacteria</taxon>
        <taxon>Pseudomonadati</taxon>
        <taxon>Pseudomonadota</taxon>
        <taxon>Gammaproteobacteria</taxon>
        <taxon>Chromatiales</taxon>
        <taxon>Ectothiorhodospiraceae</taxon>
        <taxon>Natronocella</taxon>
    </lineage>
</organism>
<gene>
    <name evidence="1" type="ORF">J2T57_002588</name>
</gene>